<feature type="region of interest" description="Disordered" evidence="2">
    <location>
        <begin position="54"/>
        <end position="152"/>
    </location>
</feature>
<protein>
    <submittedName>
        <fullName evidence="3">ARM</fullName>
    </submittedName>
</protein>
<gene>
    <name evidence="3" type="ORF">NTJ_04642</name>
</gene>
<evidence type="ECO:0000256" key="2">
    <source>
        <dbReference type="SAM" id="MobiDB-lite"/>
    </source>
</evidence>
<feature type="repeat" description="ARM" evidence="1">
    <location>
        <begin position="239"/>
        <end position="281"/>
    </location>
</feature>
<keyword evidence="4" id="KW-1185">Reference proteome</keyword>
<dbReference type="InterPro" id="IPR011989">
    <property type="entry name" value="ARM-like"/>
</dbReference>
<dbReference type="PANTHER" id="PTHR46241:SF1">
    <property type="entry name" value="OUTER DYNEIN ARM-DOCKING COMPLEX SUBUNIT 2"/>
    <property type="match status" value="1"/>
</dbReference>
<dbReference type="SUPFAM" id="SSF48371">
    <property type="entry name" value="ARM repeat"/>
    <property type="match status" value="2"/>
</dbReference>
<proteinExistence type="predicted"/>
<organism evidence="3 4">
    <name type="scientific">Nesidiocoris tenuis</name>
    <dbReference type="NCBI Taxonomy" id="355587"/>
    <lineage>
        <taxon>Eukaryota</taxon>
        <taxon>Metazoa</taxon>
        <taxon>Ecdysozoa</taxon>
        <taxon>Arthropoda</taxon>
        <taxon>Hexapoda</taxon>
        <taxon>Insecta</taxon>
        <taxon>Pterygota</taxon>
        <taxon>Neoptera</taxon>
        <taxon>Paraneoptera</taxon>
        <taxon>Hemiptera</taxon>
        <taxon>Heteroptera</taxon>
        <taxon>Panheteroptera</taxon>
        <taxon>Cimicomorpha</taxon>
        <taxon>Miridae</taxon>
        <taxon>Dicyphina</taxon>
        <taxon>Nesidiocoris</taxon>
    </lineage>
</organism>
<dbReference type="Proteomes" id="UP001307889">
    <property type="component" value="Chromosome 3"/>
</dbReference>
<dbReference type="EMBL" id="AP028911">
    <property type="protein sequence ID" value="BES91833.1"/>
    <property type="molecule type" value="Genomic_DNA"/>
</dbReference>
<name>A0ABN7AIE3_9HEMI</name>
<evidence type="ECO:0000313" key="4">
    <source>
        <dbReference type="Proteomes" id="UP001307889"/>
    </source>
</evidence>
<feature type="region of interest" description="Disordered" evidence="2">
    <location>
        <begin position="1"/>
        <end position="34"/>
    </location>
</feature>
<evidence type="ECO:0000256" key="1">
    <source>
        <dbReference type="PROSITE-ProRule" id="PRU00259"/>
    </source>
</evidence>
<reference evidence="3 4" key="1">
    <citation type="submission" date="2023-09" db="EMBL/GenBank/DDBJ databases">
        <title>Nesidiocoris tenuis whole genome shotgun sequence.</title>
        <authorList>
            <person name="Shibata T."/>
            <person name="Shimoda M."/>
            <person name="Kobayashi T."/>
            <person name="Uehara T."/>
        </authorList>
    </citation>
    <scope>NUCLEOTIDE SEQUENCE [LARGE SCALE GENOMIC DNA]</scope>
    <source>
        <strain evidence="3 4">Japan</strain>
    </source>
</reference>
<feature type="compositionally biased region" description="Acidic residues" evidence="2">
    <location>
        <begin position="55"/>
        <end position="77"/>
    </location>
</feature>
<dbReference type="InterPro" id="IPR000225">
    <property type="entry name" value="Armadillo"/>
</dbReference>
<evidence type="ECO:0000313" key="3">
    <source>
        <dbReference type="EMBL" id="BES91833.1"/>
    </source>
</evidence>
<dbReference type="PANTHER" id="PTHR46241">
    <property type="entry name" value="ARMADILLO REPEAT-CONTAINING PROTEIN 4 ARMC4"/>
    <property type="match status" value="1"/>
</dbReference>
<sequence>MSARKCSGGDCSEDGSVHTDGGALSDIVPGEDTPWYLRGPKTLYVNYYAISEADFSTESELEEVEPEDDSSDDDTTEMGDSIPADLSKESTPPGGAQDRRTSDSATNEQSTQDQEQEESKTDRKEKESSPDHGSKDPGKEESETHKAESSTQGDYWQIRKLMKYIRGGDEAATTVALCIVAQHDLTLEGHKNAIIDTGGLELFLNLLNVKSLKCVQGALGVLKQLVIMPDVGADLIELGIMEDLIGLLKTSEEDILADAVCILADLAESQLKMRTISRKIGILPYLVDVLDKIPRHVILESVNNLTGSPMVSMEIALDSMRALASLSRSPGVRMALYHCGIMHLIPALLRCQEEDLKSNALVIIMHCASLPVYRKSFEAHNILKLVISCWKDQSKDEVILRIIYKMAISEEGRNQAIKCRVLKKIIPLMKDEKTSARFNVLKYCLASLYRLGFDRKVRDTLQDMDLIGFLVKNLTHDDESLAVYVSGVLSYLSPYPNNLKRIRDSGCVKILFNIINGKMDPALLANVDQVIGDLCKDSDILAEFCSKDAMRHIWSHLAYDSVDLQIAASKALIRLVNVDDAGEDVRNLSGSMDCLMKLLDSANNSVKASSGETLAHVSKDPENLTILMQMGIVNKINQLITIENADLTRSLCLLIAAVAENPEGCFKIGRSETVVHLVNYLLNNFESASLEIKAAAARALWKLSQEPVNAANLYQAGVVPLLIDCLRERDPQLREPIEGCLHTMRSLAQGAEEISYFGSLRSGTLDLGGKPQLTEYEPKFFKEPTTLE</sequence>
<dbReference type="InterPro" id="IPR016024">
    <property type="entry name" value="ARM-type_fold"/>
</dbReference>
<feature type="compositionally biased region" description="Basic and acidic residues" evidence="2">
    <location>
        <begin position="117"/>
        <end position="148"/>
    </location>
</feature>
<accession>A0ABN7AIE3</accession>
<dbReference type="PROSITE" id="PS50176">
    <property type="entry name" value="ARM_REPEAT"/>
    <property type="match status" value="1"/>
</dbReference>
<dbReference type="Gene3D" id="1.25.10.10">
    <property type="entry name" value="Leucine-rich Repeat Variant"/>
    <property type="match status" value="2"/>
</dbReference>
<dbReference type="SMART" id="SM00185">
    <property type="entry name" value="ARM"/>
    <property type="match status" value="9"/>
</dbReference>